<gene>
    <name evidence="3" type="ORF">CDCA_CDCA10G3069</name>
</gene>
<name>A0AAV9IXQ8_CYACA</name>
<dbReference type="PROSITE" id="PS50235">
    <property type="entry name" value="USP_3"/>
    <property type="match status" value="1"/>
</dbReference>
<dbReference type="Proteomes" id="UP001301350">
    <property type="component" value="Unassembled WGS sequence"/>
</dbReference>
<reference evidence="3 4" key="1">
    <citation type="submission" date="2022-07" db="EMBL/GenBank/DDBJ databases">
        <title>Genome-wide signatures of adaptation to extreme environments.</title>
        <authorList>
            <person name="Cho C.H."/>
            <person name="Yoon H.S."/>
        </authorList>
    </citation>
    <scope>NUCLEOTIDE SEQUENCE [LARGE SCALE GENOMIC DNA]</scope>
    <source>
        <strain evidence="3 4">DBV 063 E5</strain>
    </source>
</reference>
<evidence type="ECO:0000313" key="4">
    <source>
        <dbReference type="Proteomes" id="UP001301350"/>
    </source>
</evidence>
<dbReference type="InterPro" id="IPR038765">
    <property type="entry name" value="Papain-like_cys_pep_sf"/>
</dbReference>
<dbReference type="PANTHER" id="PTHR21646">
    <property type="entry name" value="UBIQUITIN CARBOXYL-TERMINAL HYDROLASE"/>
    <property type="match status" value="1"/>
</dbReference>
<feature type="region of interest" description="Disordered" evidence="1">
    <location>
        <begin position="265"/>
        <end position="353"/>
    </location>
</feature>
<dbReference type="InterPro" id="IPR001394">
    <property type="entry name" value="Peptidase_C19_UCH"/>
</dbReference>
<accession>A0AAV9IXQ8</accession>
<dbReference type="InterPro" id="IPR028889">
    <property type="entry name" value="USP"/>
</dbReference>
<dbReference type="Pfam" id="PF00443">
    <property type="entry name" value="UCH"/>
    <property type="match status" value="1"/>
</dbReference>
<feature type="compositionally biased region" description="Basic residues" evidence="1">
    <location>
        <begin position="1"/>
        <end position="13"/>
    </location>
</feature>
<proteinExistence type="predicted"/>
<dbReference type="GO" id="GO:0004843">
    <property type="term" value="F:cysteine-type deubiquitinase activity"/>
    <property type="evidence" value="ECO:0007669"/>
    <property type="project" value="InterPro"/>
</dbReference>
<sequence length="536" mass="58868">MSRGKAKRNHKRAAAAAGARHATAKTKKQSGASVGKGSVKGGAVSDWSGHRQPDLEAVPCGLDNLGNTCFFNSVMQCLARVRPVRDYFFRSAINWVVREEGGLTLAMRIFVLSVWNGLQQQPKSRGDDEVATAARATEKAVRRLFHEVGTRVPRFQGWSQQDAHELLLALLWAIDDEEHRRKGDTEDGEGDKMPPSFVRQIFACRVEDRLDPVEGVGKPSVRREDCLALSLPVSHGDHDANGCMRGGRNEERNVVELERHLGQTQLAEAPTTWPNGDDAADAQGKRAATTTTTTSAEEEEEDGDACAGLSSLFDDGEDGDEPSAAAATPIPNGAGRDTDPKRPHASQRASRPLPSTELTLLDCLADWARAELLEVHAAAEQQPRAVERQQAAPPKANGDQRPATLRALKRMRLERLPQCLVLHLKRFTQTARGRLEKLEDPVAFPACLRTVDLQRVGALVDDVEPDICLRLCGVVEHTGTLHFGHYVAYVCGAPEQTADVDTARWYCCSDRHVRECLLSEVLRADAYLLFYARDDA</sequence>
<dbReference type="InterPro" id="IPR050185">
    <property type="entry name" value="Ub_carboxyl-term_hydrolase"/>
</dbReference>
<feature type="domain" description="USP" evidence="2">
    <location>
        <begin position="60"/>
        <end position="534"/>
    </location>
</feature>
<organism evidence="3 4">
    <name type="scientific">Cyanidium caldarium</name>
    <name type="common">Red alga</name>
    <dbReference type="NCBI Taxonomy" id="2771"/>
    <lineage>
        <taxon>Eukaryota</taxon>
        <taxon>Rhodophyta</taxon>
        <taxon>Bangiophyceae</taxon>
        <taxon>Cyanidiales</taxon>
        <taxon>Cyanidiaceae</taxon>
        <taxon>Cyanidium</taxon>
    </lineage>
</organism>
<dbReference type="GO" id="GO:0016579">
    <property type="term" value="P:protein deubiquitination"/>
    <property type="evidence" value="ECO:0007669"/>
    <property type="project" value="InterPro"/>
</dbReference>
<dbReference type="Gene3D" id="3.90.70.10">
    <property type="entry name" value="Cysteine proteinases"/>
    <property type="match status" value="1"/>
</dbReference>
<dbReference type="PANTHER" id="PTHR21646:SF39">
    <property type="entry name" value="UBIQUITIN CARBOXYL-TERMINAL HYDROLASE 16"/>
    <property type="match status" value="1"/>
</dbReference>
<feature type="region of interest" description="Disordered" evidence="1">
    <location>
        <begin position="381"/>
        <end position="401"/>
    </location>
</feature>
<comment type="caution">
    <text evidence="3">The sequence shown here is derived from an EMBL/GenBank/DDBJ whole genome shotgun (WGS) entry which is preliminary data.</text>
</comment>
<feature type="compositionally biased region" description="Low complexity" evidence="1">
    <location>
        <begin position="29"/>
        <end position="45"/>
    </location>
</feature>
<dbReference type="SUPFAM" id="SSF54001">
    <property type="entry name" value="Cysteine proteinases"/>
    <property type="match status" value="1"/>
</dbReference>
<evidence type="ECO:0000313" key="3">
    <source>
        <dbReference type="EMBL" id="KAK4537044.1"/>
    </source>
</evidence>
<keyword evidence="4" id="KW-1185">Reference proteome</keyword>
<dbReference type="EMBL" id="JANCYW010000010">
    <property type="protein sequence ID" value="KAK4537044.1"/>
    <property type="molecule type" value="Genomic_DNA"/>
</dbReference>
<evidence type="ECO:0000256" key="1">
    <source>
        <dbReference type="SAM" id="MobiDB-lite"/>
    </source>
</evidence>
<protein>
    <recommendedName>
        <fullName evidence="2">USP domain-containing protein</fullName>
    </recommendedName>
</protein>
<feature type="region of interest" description="Disordered" evidence="1">
    <location>
        <begin position="1"/>
        <end position="50"/>
    </location>
</feature>
<dbReference type="InterPro" id="IPR018200">
    <property type="entry name" value="USP_CS"/>
</dbReference>
<evidence type="ECO:0000259" key="2">
    <source>
        <dbReference type="PROSITE" id="PS50235"/>
    </source>
</evidence>
<dbReference type="AlphaFoldDB" id="A0AAV9IXQ8"/>
<dbReference type="PROSITE" id="PS00972">
    <property type="entry name" value="USP_1"/>
    <property type="match status" value="1"/>
</dbReference>